<feature type="domain" description="Tyrosine specific protein phosphatases" evidence="5">
    <location>
        <begin position="176"/>
        <end position="244"/>
    </location>
</feature>
<dbReference type="Proteomes" id="UP000654075">
    <property type="component" value="Unassembled WGS sequence"/>
</dbReference>
<proteinExistence type="predicted"/>
<dbReference type="InterPro" id="IPR020422">
    <property type="entry name" value="TYR_PHOSPHATASE_DUAL_dom"/>
</dbReference>
<dbReference type="InterPro" id="IPR000387">
    <property type="entry name" value="Tyr_Pase_dom"/>
</dbReference>
<dbReference type="GO" id="GO:0004721">
    <property type="term" value="F:phosphoprotein phosphatase activity"/>
    <property type="evidence" value="ECO:0007669"/>
    <property type="project" value="UniProtKB-KW"/>
</dbReference>
<evidence type="ECO:0000256" key="2">
    <source>
        <dbReference type="ARBA" id="ARBA00022912"/>
    </source>
</evidence>
<evidence type="ECO:0000313" key="6">
    <source>
        <dbReference type="EMBL" id="CAE8625793.1"/>
    </source>
</evidence>
<dbReference type="PANTHER" id="PTHR46274:SF6">
    <property type="entry name" value="TYR_PHOSPHATASE_2 DOMAIN-CONTAINING PROTEIN"/>
    <property type="match status" value="1"/>
</dbReference>
<dbReference type="OrthoDB" id="10252009at2759"/>
<evidence type="ECO:0008006" key="8">
    <source>
        <dbReference type="Google" id="ProtNLM"/>
    </source>
</evidence>
<dbReference type="Gene3D" id="3.90.190.10">
    <property type="entry name" value="Protein tyrosine phosphatase superfamily"/>
    <property type="match status" value="1"/>
</dbReference>
<keyword evidence="1" id="KW-0378">Hydrolase</keyword>
<comment type="caution">
    <text evidence="6">The sequence shown here is derived from an EMBL/GenBank/DDBJ whole genome shotgun (WGS) entry which is preliminary data.</text>
</comment>
<dbReference type="Pfam" id="PF00782">
    <property type="entry name" value="DSPc"/>
    <property type="match status" value="1"/>
</dbReference>
<dbReference type="PROSITE" id="PS50054">
    <property type="entry name" value="TYR_PHOSPHATASE_DUAL"/>
    <property type="match status" value="1"/>
</dbReference>
<sequence length="266" mass="29428">MWPTLWKQPSLVAAAALRIYGPPQAVASGRARRASSGARPPSDDSMPKSRPPKPREAWDFLVDRFVAAAPVGAVGWAARALFWPTLWMNRMLHGRNRLIRGGAAGDATRWYDEVAPGLLLGALPDAALAQMLAREEQVTGVVNMVAEWEGPRSIYEAERIEQLWMPIVDFTSPSPEELDRAVQWIRERTSQGRKVYLHCKAGKGRSGTVAMAYLISGQGMTPLQAQAHLQKCRPQVLRSLHSRPEIQEYWSRHGGGRDADKSAEGS</sequence>
<dbReference type="SUPFAM" id="SSF52799">
    <property type="entry name" value="(Phosphotyrosine protein) phosphatases II"/>
    <property type="match status" value="1"/>
</dbReference>
<keyword evidence="2" id="KW-0904">Protein phosphatase</keyword>
<gene>
    <name evidence="6" type="ORF">PGLA1383_LOCUS42774</name>
</gene>
<dbReference type="PANTHER" id="PTHR46274">
    <property type="entry name" value="PHOSPHATIDYLINOSITOL PHOSPHATASE"/>
    <property type="match status" value="1"/>
</dbReference>
<dbReference type="AlphaFoldDB" id="A0A813GKI2"/>
<reference evidence="6" key="1">
    <citation type="submission" date="2021-02" db="EMBL/GenBank/DDBJ databases">
        <authorList>
            <person name="Dougan E. K."/>
            <person name="Rhodes N."/>
            <person name="Thang M."/>
            <person name="Chan C."/>
        </authorList>
    </citation>
    <scope>NUCLEOTIDE SEQUENCE</scope>
</reference>
<organism evidence="6 7">
    <name type="scientific">Polarella glacialis</name>
    <name type="common">Dinoflagellate</name>
    <dbReference type="NCBI Taxonomy" id="89957"/>
    <lineage>
        <taxon>Eukaryota</taxon>
        <taxon>Sar</taxon>
        <taxon>Alveolata</taxon>
        <taxon>Dinophyceae</taxon>
        <taxon>Suessiales</taxon>
        <taxon>Suessiaceae</taxon>
        <taxon>Polarella</taxon>
    </lineage>
</organism>
<evidence type="ECO:0000256" key="1">
    <source>
        <dbReference type="ARBA" id="ARBA00022801"/>
    </source>
</evidence>
<dbReference type="PROSITE" id="PS50056">
    <property type="entry name" value="TYR_PHOSPHATASE_2"/>
    <property type="match status" value="1"/>
</dbReference>
<feature type="compositionally biased region" description="Basic and acidic residues" evidence="3">
    <location>
        <begin position="41"/>
        <end position="53"/>
    </location>
</feature>
<evidence type="ECO:0000313" key="7">
    <source>
        <dbReference type="Proteomes" id="UP000654075"/>
    </source>
</evidence>
<protein>
    <recommendedName>
        <fullName evidence="8">Protein-tyrosine-phosphatase</fullName>
    </recommendedName>
</protein>
<feature type="region of interest" description="Disordered" evidence="3">
    <location>
        <begin position="28"/>
        <end position="53"/>
    </location>
</feature>
<feature type="domain" description="Tyrosine-protein phosphatase" evidence="4">
    <location>
        <begin position="110"/>
        <end position="255"/>
    </location>
</feature>
<dbReference type="SMART" id="SM00195">
    <property type="entry name" value="DSPc"/>
    <property type="match status" value="1"/>
</dbReference>
<dbReference type="InterPro" id="IPR029021">
    <property type="entry name" value="Prot-tyrosine_phosphatase-like"/>
</dbReference>
<dbReference type="FunFam" id="3.90.190.10:FF:000157">
    <property type="entry name" value="Protein-tyrosine phosphatase"/>
    <property type="match status" value="1"/>
</dbReference>
<evidence type="ECO:0000259" key="5">
    <source>
        <dbReference type="PROSITE" id="PS50056"/>
    </source>
</evidence>
<name>A0A813GKI2_POLGL</name>
<dbReference type="EMBL" id="CAJNNV010028797">
    <property type="protein sequence ID" value="CAE8625793.1"/>
    <property type="molecule type" value="Genomic_DNA"/>
</dbReference>
<evidence type="ECO:0000259" key="4">
    <source>
        <dbReference type="PROSITE" id="PS50054"/>
    </source>
</evidence>
<dbReference type="InterPro" id="IPR000340">
    <property type="entry name" value="Dual-sp_phosphatase_cat-dom"/>
</dbReference>
<dbReference type="OMA" id="RTSERNW"/>
<dbReference type="PROSITE" id="PS00383">
    <property type="entry name" value="TYR_PHOSPHATASE_1"/>
    <property type="match status" value="1"/>
</dbReference>
<evidence type="ECO:0000256" key="3">
    <source>
        <dbReference type="SAM" id="MobiDB-lite"/>
    </source>
</evidence>
<keyword evidence="7" id="KW-1185">Reference proteome</keyword>
<dbReference type="InterPro" id="IPR016130">
    <property type="entry name" value="Tyr_Pase_AS"/>
</dbReference>
<accession>A0A813GKI2</accession>